<evidence type="ECO:0000313" key="7">
    <source>
        <dbReference type="Proteomes" id="UP000320593"/>
    </source>
</evidence>
<dbReference type="InterPro" id="IPR001647">
    <property type="entry name" value="HTH_TetR"/>
</dbReference>
<reference evidence="6 7" key="1">
    <citation type="submission" date="2019-07" db="EMBL/GenBank/DDBJ databases">
        <title>Genomic Encyclopedia of Archaeal and Bacterial Type Strains, Phase II (KMG-II): from individual species to whole genera.</title>
        <authorList>
            <person name="Goeker M."/>
        </authorList>
    </citation>
    <scope>NUCLEOTIDE SEQUENCE [LARGE SCALE GENOMIC DNA]</scope>
    <source>
        <strain evidence="6 7">ATCC BAA-252</strain>
    </source>
</reference>
<dbReference type="Gene3D" id="1.10.357.10">
    <property type="entry name" value="Tetracycline Repressor, domain 2"/>
    <property type="match status" value="1"/>
</dbReference>
<feature type="domain" description="HTH tetR-type" evidence="5">
    <location>
        <begin position="15"/>
        <end position="75"/>
    </location>
</feature>
<dbReference type="PRINTS" id="PR00455">
    <property type="entry name" value="HTHTETR"/>
</dbReference>
<keyword evidence="2 4" id="KW-0238">DNA-binding</keyword>
<evidence type="ECO:0000256" key="2">
    <source>
        <dbReference type="ARBA" id="ARBA00023125"/>
    </source>
</evidence>
<evidence type="ECO:0000256" key="3">
    <source>
        <dbReference type="ARBA" id="ARBA00023163"/>
    </source>
</evidence>
<dbReference type="PANTHER" id="PTHR30055">
    <property type="entry name" value="HTH-TYPE TRANSCRIPTIONAL REGULATOR RUTR"/>
    <property type="match status" value="1"/>
</dbReference>
<dbReference type="RefSeq" id="WP_145346862.1">
    <property type="nucleotide sequence ID" value="NZ_SMLY01000077.1"/>
</dbReference>
<dbReference type="Pfam" id="PF13305">
    <property type="entry name" value="TetR_C_33"/>
    <property type="match status" value="1"/>
</dbReference>
<feature type="DNA-binding region" description="H-T-H motif" evidence="4">
    <location>
        <begin position="38"/>
        <end position="57"/>
    </location>
</feature>
<dbReference type="OrthoDB" id="7056813at2"/>
<dbReference type="InterPro" id="IPR025996">
    <property type="entry name" value="MT1864/Rv1816-like_C"/>
</dbReference>
<dbReference type="Pfam" id="PF00440">
    <property type="entry name" value="TetR_N"/>
    <property type="match status" value="1"/>
</dbReference>
<name>A0A562SHI1_9HYPH</name>
<dbReference type="PROSITE" id="PS50977">
    <property type="entry name" value="HTH_TETR_2"/>
    <property type="match status" value="1"/>
</dbReference>
<keyword evidence="7" id="KW-1185">Reference proteome</keyword>
<dbReference type="InterPro" id="IPR050109">
    <property type="entry name" value="HTH-type_TetR-like_transc_reg"/>
</dbReference>
<dbReference type="Proteomes" id="UP000320593">
    <property type="component" value="Unassembled WGS sequence"/>
</dbReference>
<dbReference type="SUPFAM" id="SSF48498">
    <property type="entry name" value="Tetracyclin repressor-like, C-terminal domain"/>
    <property type="match status" value="1"/>
</dbReference>
<dbReference type="SUPFAM" id="SSF46689">
    <property type="entry name" value="Homeodomain-like"/>
    <property type="match status" value="1"/>
</dbReference>
<keyword evidence="1" id="KW-0805">Transcription regulation</keyword>
<accession>A0A562SHI1</accession>
<dbReference type="PANTHER" id="PTHR30055:SF234">
    <property type="entry name" value="HTH-TYPE TRANSCRIPTIONAL REGULATOR BETI"/>
    <property type="match status" value="1"/>
</dbReference>
<protein>
    <submittedName>
        <fullName evidence="6">TetR family transcriptional regulator</fullName>
    </submittedName>
</protein>
<evidence type="ECO:0000256" key="1">
    <source>
        <dbReference type="ARBA" id="ARBA00023015"/>
    </source>
</evidence>
<dbReference type="GO" id="GO:0003700">
    <property type="term" value="F:DNA-binding transcription factor activity"/>
    <property type="evidence" value="ECO:0007669"/>
    <property type="project" value="TreeGrafter"/>
</dbReference>
<dbReference type="EMBL" id="VLLF01000011">
    <property type="protein sequence ID" value="TWI80735.1"/>
    <property type="molecule type" value="Genomic_DNA"/>
</dbReference>
<dbReference type="AlphaFoldDB" id="A0A562SHI1"/>
<keyword evidence="3" id="KW-0804">Transcription</keyword>
<proteinExistence type="predicted"/>
<evidence type="ECO:0000313" key="6">
    <source>
        <dbReference type="EMBL" id="TWI80735.1"/>
    </source>
</evidence>
<evidence type="ECO:0000259" key="5">
    <source>
        <dbReference type="PROSITE" id="PS50977"/>
    </source>
</evidence>
<evidence type="ECO:0000256" key="4">
    <source>
        <dbReference type="PROSITE-ProRule" id="PRU00335"/>
    </source>
</evidence>
<sequence length="209" mass="23174">MAENKTQKKAGYHHGDLRGQLVSAARRLIEEHGPDGFTMSDACKLAGVSTAAPYRHFSSKEDLLTEVAKDGLIRLRQDSEARAQPLPRGTVEAIAAIGRGYVDFAIREPHIFRLMFSTKSHAGRIEELRSVGRQSYGVLLNEVALYLGESEINDLVNRTSFPLWTHVHGLSFLVIDGKLDVNNFPVDIDEAILFATKSLLPPKPRLEKA</sequence>
<dbReference type="InterPro" id="IPR009057">
    <property type="entry name" value="Homeodomain-like_sf"/>
</dbReference>
<dbReference type="InterPro" id="IPR036271">
    <property type="entry name" value="Tet_transcr_reg_TetR-rel_C_sf"/>
</dbReference>
<gene>
    <name evidence="6" type="ORF">JM93_03949</name>
</gene>
<organism evidence="6 7">
    <name type="scientific">Roseibium hamelinense</name>
    <dbReference type="NCBI Taxonomy" id="150831"/>
    <lineage>
        <taxon>Bacteria</taxon>
        <taxon>Pseudomonadati</taxon>
        <taxon>Pseudomonadota</taxon>
        <taxon>Alphaproteobacteria</taxon>
        <taxon>Hyphomicrobiales</taxon>
        <taxon>Stappiaceae</taxon>
        <taxon>Roseibium</taxon>
    </lineage>
</organism>
<comment type="caution">
    <text evidence="6">The sequence shown here is derived from an EMBL/GenBank/DDBJ whole genome shotgun (WGS) entry which is preliminary data.</text>
</comment>
<dbReference type="GO" id="GO:0000976">
    <property type="term" value="F:transcription cis-regulatory region binding"/>
    <property type="evidence" value="ECO:0007669"/>
    <property type="project" value="TreeGrafter"/>
</dbReference>